<dbReference type="EMBL" id="JAVRRD010000002">
    <property type="protein sequence ID" value="KAK5062815.1"/>
    <property type="molecule type" value="Genomic_DNA"/>
</dbReference>
<feature type="compositionally biased region" description="Polar residues" evidence="9">
    <location>
        <begin position="77"/>
        <end position="107"/>
    </location>
</feature>
<dbReference type="Proteomes" id="UP001358417">
    <property type="component" value="Unassembled WGS sequence"/>
</dbReference>
<evidence type="ECO:0000256" key="9">
    <source>
        <dbReference type="SAM" id="MobiDB-lite"/>
    </source>
</evidence>
<dbReference type="RefSeq" id="XP_064711087.1">
    <property type="nucleotide sequence ID" value="XM_064848463.1"/>
</dbReference>
<feature type="compositionally biased region" description="Polar residues" evidence="9">
    <location>
        <begin position="116"/>
        <end position="131"/>
    </location>
</feature>
<keyword evidence="4" id="KW-0963">Cytoplasm</keyword>
<protein>
    <submittedName>
        <fullName evidence="10">Uncharacterized protein</fullName>
    </submittedName>
</protein>
<comment type="similarity">
    <text evidence="3">Belongs to the WHI5/NRM1 family.</text>
</comment>
<name>A0AAV9NNN7_9EURO</name>
<evidence type="ECO:0000256" key="5">
    <source>
        <dbReference type="ARBA" id="ARBA00022491"/>
    </source>
</evidence>
<accession>A0AAV9NNN7</accession>
<feature type="compositionally biased region" description="Basic and acidic residues" evidence="9">
    <location>
        <begin position="339"/>
        <end position="349"/>
    </location>
</feature>
<keyword evidence="7" id="KW-0804">Transcription</keyword>
<dbReference type="GeneID" id="89973068"/>
<evidence type="ECO:0000256" key="1">
    <source>
        <dbReference type="ARBA" id="ARBA00004123"/>
    </source>
</evidence>
<feature type="region of interest" description="Disordered" evidence="9">
    <location>
        <begin position="338"/>
        <end position="397"/>
    </location>
</feature>
<proteinExistence type="inferred from homology"/>
<organism evidence="10 11">
    <name type="scientific">Exophiala bonariae</name>
    <dbReference type="NCBI Taxonomy" id="1690606"/>
    <lineage>
        <taxon>Eukaryota</taxon>
        <taxon>Fungi</taxon>
        <taxon>Dikarya</taxon>
        <taxon>Ascomycota</taxon>
        <taxon>Pezizomycotina</taxon>
        <taxon>Eurotiomycetes</taxon>
        <taxon>Chaetothyriomycetidae</taxon>
        <taxon>Chaetothyriales</taxon>
        <taxon>Herpotrichiellaceae</taxon>
        <taxon>Exophiala</taxon>
    </lineage>
</organism>
<evidence type="ECO:0000256" key="6">
    <source>
        <dbReference type="ARBA" id="ARBA00023015"/>
    </source>
</evidence>
<evidence type="ECO:0000256" key="3">
    <source>
        <dbReference type="ARBA" id="ARBA00006922"/>
    </source>
</evidence>
<evidence type="ECO:0000256" key="8">
    <source>
        <dbReference type="ARBA" id="ARBA00023242"/>
    </source>
</evidence>
<keyword evidence="8" id="KW-0539">Nucleus</keyword>
<feature type="region of interest" description="Disordered" evidence="9">
    <location>
        <begin position="1"/>
        <end position="136"/>
    </location>
</feature>
<evidence type="ECO:0000313" key="10">
    <source>
        <dbReference type="EMBL" id="KAK5062815.1"/>
    </source>
</evidence>
<evidence type="ECO:0000313" key="11">
    <source>
        <dbReference type="Proteomes" id="UP001358417"/>
    </source>
</evidence>
<comment type="subcellular location">
    <subcellularLocation>
        <location evidence="2">Cytoplasm</location>
    </subcellularLocation>
    <subcellularLocation>
        <location evidence="1">Nucleus</location>
    </subcellularLocation>
</comment>
<evidence type="ECO:0000256" key="2">
    <source>
        <dbReference type="ARBA" id="ARBA00004496"/>
    </source>
</evidence>
<dbReference type="InterPro" id="IPR013734">
    <property type="entry name" value="TF_Nrm1/Whi5"/>
</dbReference>
<dbReference type="AlphaFoldDB" id="A0AAV9NNN7"/>
<keyword evidence="5" id="KW-0678">Repressor</keyword>
<keyword evidence="6" id="KW-0805">Transcription regulation</keyword>
<keyword evidence="11" id="KW-1185">Reference proteome</keyword>
<sequence>MNPLVSPARRILGQKDPNAPLLSPSPKKTQHAHPIPSPARERSNLKRPISPSSSVPPSPRAGQKRKIQETEDDLMLDSQNSSFSHHPLSQMTGMWSDRSSQDASSPPRSMELAKSTPHTALTSFQASQEESQGIEAQFVIHDEPSQKTLDKMHAVALPQSTSQLIPPLRPNLNKEASQISLSLSSLIDFENDDDDEEDNMDFIAETSSLPKQRPQTEAETRKEMMLEKAETLRTRLQLAIFKVQTNQVTKPFARLNVPKIKSPSPEVRIHSSSPRSSSTIKARSLSREVFSPETIIARARARAAMQSKPAVRPLSQIPFPTIVPTTYTARFAESAVQNKFHESSQEGKLDLPSSPPSSQEGPDEQNLPSTAEELPATEPKTPVQLSSPVSNADRDSDHGSISMIERKISTQQHHLREGALTSSVVKGQAANGLLELMRGNADAKNGVAKSGGVGMCGL</sequence>
<dbReference type="GO" id="GO:0005737">
    <property type="term" value="C:cytoplasm"/>
    <property type="evidence" value="ECO:0007669"/>
    <property type="project" value="UniProtKB-SubCell"/>
</dbReference>
<dbReference type="Pfam" id="PF08528">
    <property type="entry name" value="Whi5"/>
    <property type="match status" value="1"/>
</dbReference>
<feature type="region of interest" description="Disordered" evidence="9">
    <location>
        <begin position="263"/>
        <end position="285"/>
    </location>
</feature>
<dbReference type="GO" id="GO:0005634">
    <property type="term" value="C:nucleus"/>
    <property type="evidence" value="ECO:0007669"/>
    <property type="project" value="UniProtKB-SubCell"/>
</dbReference>
<gene>
    <name evidence="10" type="ORF">LTR84_004890</name>
</gene>
<comment type="caution">
    <text evidence="10">The sequence shown here is derived from an EMBL/GenBank/DDBJ whole genome shotgun (WGS) entry which is preliminary data.</text>
</comment>
<evidence type="ECO:0000256" key="7">
    <source>
        <dbReference type="ARBA" id="ARBA00023163"/>
    </source>
</evidence>
<reference evidence="10 11" key="1">
    <citation type="submission" date="2023-08" db="EMBL/GenBank/DDBJ databases">
        <title>Black Yeasts Isolated from many extreme environments.</title>
        <authorList>
            <person name="Coleine C."/>
            <person name="Stajich J.E."/>
            <person name="Selbmann L."/>
        </authorList>
    </citation>
    <scope>NUCLEOTIDE SEQUENCE [LARGE SCALE GENOMIC DNA]</scope>
    <source>
        <strain evidence="10 11">CCFEE 5792</strain>
    </source>
</reference>
<evidence type="ECO:0000256" key="4">
    <source>
        <dbReference type="ARBA" id="ARBA00022490"/>
    </source>
</evidence>